<evidence type="ECO:0000313" key="1">
    <source>
        <dbReference type="EMBL" id="XBQ24953.1"/>
    </source>
</evidence>
<gene>
    <name evidence="1" type="ORF">ABNE31_07710</name>
</gene>
<dbReference type="EMBL" id="CP157804">
    <property type="protein sequence ID" value="XBQ24953.1"/>
    <property type="molecule type" value="Genomic_DNA"/>
</dbReference>
<accession>A0AAU7N289</accession>
<reference evidence="1" key="1">
    <citation type="submission" date="2024-05" db="EMBL/GenBank/DDBJ databases">
        <title>Draft Genome Sequences of Flagellimonas sp. MMG031 and Marinobacter sp. MMG032 Isolated from the dinoflagellate Symbiodinium pilosum.</title>
        <authorList>
            <person name="Shikuma N.J."/>
            <person name="Farrell M.V."/>
        </authorList>
    </citation>
    <scope>NUCLEOTIDE SEQUENCE</scope>
    <source>
        <strain evidence="1">MMG031</strain>
    </source>
</reference>
<protein>
    <submittedName>
        <fullName evidence="1">Asparagine synthetase B</fullName>
    </submittedName>
</protein>
<dbReference type="AlphaFoldDB" id="A0AAU7N289"/>
<name>A0AAU7N289_9FLAO</name>
<dbReference type="RefSeq" id="WP_349353034.1">
    <property type="nucleotide sequence ID" value="NZ_CP157804.1"/>
</dbReference>
<dbReference type="KEGG" id="fld:ABNE31_07710"/>
<proteinExistence type="predicted"/>
<sequence length="441" mass="49745">MIMTYLFKIAFLLSPRAKSRGLLFILLLLSLQSFASVILVPMDAEGQKNHLKAYGITYWVLSKQQKVQWLLNYRGGSFLLPDGDAIRKECQIRGVSFEVLSDAQAEQILDEISSPSQNQDAVILEKAPKIAVYSPKGNQPWDDAVTMVLTYAEIPYTTIYDTEVLGDKLALYDWLHLHHEDFTGQYGRFYGHYRAAPWYIEDKANAEALAQSLGYSKVSEEKLAVALKIRNYVIGGGFMFAMCSATDSFDIALAAEGVDICEPMFDGDPSDANYQAKLDFSKTFAFTNFTLERNPIRYEFSSIDMTNKRANVPRESDYFSLMEFSAKWDPVPTMLTQNHTSLVKGFMGQTTAYTRNEVKPTVMVLGENKINGEARYIHGIKGKGFFTFYGGHDPEDYQHRVGDPKTELELHPTSPGYRLILNNVLFPAARKKKQKPSPSAL</sequence>
<organism evidence="1">
    <name type="scientific">Flagellimonas sp. MMG031</name>
    <dbReference type="NCBI Taxonomy" id="3158549"/>
    <lineage>
        <taxon>Bacteria</taxon>
        <taxon>Pseudomonadati</taxon>
        <taxon>Bacteroidota</taxon>
        <taxon>Flavobacteriia</taxon>
        <taxon>Flavobacteriales</taxon>
        <taxon>Flavobacteriaceae</taxon>
        <taxon>Flagellimonas</taxon>
    </lineage>
</organism>